<dbReference type="EMBL" id="MFIA01000015">
    <property type="protein sequence ID" value="OGF82808.1"/>
    <property type="molecule type" value="Genomic_DNA"/>
</dbReference>
<proteinExistence type="predicted"/>
<dbReference type="Gene3D" id="3.40.50.12580">
    <property type="match status" value="1"/>
</dbReference>
<sequence>MGPKTIFITSFHPLISRNILSTPLIGRLIGENGLRVVVIAPQKKKSFFERELSGSGAVLEFVNTRLQLRDKLLRYLSLAALDSRSLKIKRSSKMRTTSAFFGKIAANSFGLRLTRYLSARFTPRGLFDDLLGKYAPLLIFSTDVQNEFDVRLLIEAKDRGIKTVGAVRSWDNLTCKGALRVMPDKLVVNNEILKNEAVSMHKVRPDAIEVIGIPHYDFYTDPKKRTPREDFFKSLGLNTAKRVLLFAPAGDRYVKENTVDRDILKIIDKNLDDNWQVLVRLPPTDKVSNLENFNALGRIIFDRPERFFATPKNNEISKSSDRRLADSLFYCDAVVSGPSTMAVDAAFFDKPVVLAGFDGAEKRPYKKSILRYYDYDHWKQVLRSGGAKLCLSPEEFALEFALAVSVKNSGSRERGELVRGQCQFTDGGSTGRLLSVILKTAQNDGKKII</sequence>
<dbReference type="Pfam" id="PF04464">
    <property type="entry name" value="Glyphos_transf"/>
    <property type="match status" value="1"/>
</dbReference>
<dbReference type="GO" id="GO:0016020">
    <property type="term" value="C:membrane"/>
    <property type="evidence" value="ECO:0007669"/>
    <property type="project" value="InterPro"/>
</dbReference>
<reference evidence="1 2" key="1">
    <citation type="journal article" date="2016" name="Nat. Commun.">
        <title>Thousands of microbial genomes shed light on interconnected biogeochemical processes in an aquifer system.</title>
        <authorList>
            <person name="Anantharaman K."/>
            <person name="Brown C.T."/>
            <person name="Hug L.A."/>
            <person name="Sharon I."/>
            <person name="Castelle C.J."/>
            <person name="Probst A.J."/>
            <person name="Thomas B.C."/>
            <person name="Singh A."/>
            <person name="Wilkins M.J."/>
            <person name="Karaoz U."/>
            <person name="Brodie E.L."/>
            <person name="Williams K.H."/>
            <person name="Hubbard S.S."/>
            <person name="Banfield J.F."/>
        </authorList>
    </citation>
    <scope>NUCLEOTIDE SEQUENCE [LARGE SCALE GENOMIC DNA]</scope>
</reference>
<dbReference type="AlphaFoldDB" id="A0A1F5X4K5"/>
<name>A0A1F5X4K5_9BACT</name>
<protein>
    <recommendedName>
        <fullName evidence="3">Lipid-A-disaccharide synthase</fullName>
    </recommendedName>
</protein>
<dbReference type="SUPFAM" id="SSF53756">
    <property type="entry name" value="UDP-Glycosyltransferase/glycogen phosphorylase"/>
    <property type="match status" value="1"/>
</dbReference>
<evidence type="ECO:0000313" key="1">
    <source>
        <dbReference type="EMBL" id="OGF82808.1"/>
    </source>
</evidence>
<comment type="caution">
    <text evidence="1">The sequence shown here is derived from an EMBL/GenBank/DDBJ whole genome shotgun (WGS) entry which is preliminary data.</text>
</comment>
<dbReference type="InterPro" id="IPR007554">
    <property type="entry name" value="Glycerophosphate_synth"/>
</dbReference>
<dbReference type="Proteomes" id="UP000178046">
    <property type="component" value="Unassembled WGS sequence"/>
</dbReference>
<evidence type="ECO:0008006" key="3">
    <source>
        <dbReference type="Google" id="ProtNLM"/>
    </source>
</evidence>
<evidence type="ECO:0000313" key="2">
    <source>
        <dbReference type="Proteomes" id="UP000178046"/>
    </source>
</evidence>
<organism evidence="1 2">
    <name type="scientific">Candidatus Giovannonibacteria bacterium RIFCSPLOWO2_01_FULL_44_16</name>
    <dbReference type="NCBI Taxonomy" id="1798348"/>
    <lineage>
        <taxon>Bacteria</taxon>
        <taxon>Candidatus Giovannoniibacteriota</taxon>
    </lineage>
</organism>
<accession>A0A1F5X4K5</accession>
<gene>
    <name evidence="1" type="ORF">A2924_03800</name>
</gene>
<dbReference type="GO" id="GO:0047355">
    <property type="term" value="F:CDP-glycerol glycerophosphotransferase activity"/>
    <property type="evidence" value="ECO:0007669"/>
    <property type="project" value="InterPro"/>
</dbReference>
<dbReference type="InterPro" id="IPR043148">
    <property type="entry name" value="TagF_C"/>
</dbReference>